<dbReference type="EMBL" id="JSYK01000002">
    <property type="protein sequence ID" value="KIA84232.1"/>
    <property type="molecule type" value="Genomic_DNA"/>
</dbReference>
<evidence type="ECO:0000313" key="1">
    <source>
        <dbReference type="EMBL" id="KIA84232.1"/>
    </source>
</evidence>
<proteinExistence type="predicted"/>
<keyword evidence="2" id="KW-1185">Reference proteome</keyword>
<sequence>MAVFRANFFKIPCAHPSDEKLPELLARVQRKSLFVAPAKKKIAAETGDHLVRRENRVAPEKYS</sequence>
<organism evidence="1 2">
    <name type="scientific">Kaistella solincola</name>
    <dbReference type="NCBI Taxonomy" id="510955"/>
    <lineage>
        <taxon>Bacteria</taxon>
        <taxon>Pseudomonadati</taxon>
        <taxon>Bacteroidota</taxon>
        <taxon>Flavobacteriia</taxon>
        <taxon>Flavobacteriales</taxon>
        <taxon>Weeksellaceae</taxon>
        <taxon>Chryseobacterium group</taxon>
        <taxon>Kaistella</taxon>
    </lineage>
</organism>
<gene>
    <name evidence="1" type="ORF">OA84_01420</name>
</gene>
<evidence type="ECO:0000313" key="2">
    <source>
        <dbReference type="Proteomes" id="UP000031275"/>
    </source>
</evidence>
<comment type="caution">
    <text evidence="1">The sequence shown here is derived from an EMBL/GenBank/DDBJ whole genome shotgun (WGS) entry which is preliminary data.</text>
</comment>
<accession>A0ABR4ZSE1</accession>
<dbReference type="Proteomes" id="UP000031275">
    <property type="component" value="Unassembled WGS sequence"/>
</dbReference>
<reference evidence="1 2" key="1">
    <citation type="submission" date="2014-10" db="EMBL/GenBank/DDBJ databases">
        <title>Kaistella solincola genome.</title>
        <authorList>
            <person name="Newman J.D."/>
        </authorList>
    </citation>
    <scope>NUCLEOTIDE SEQUENCE [LARGE SCALE GENOMIC DNA]</scope>
    <source>
        <strain evidence="1 2">DSM 22468</strain>
    </source>
</reference>
<protein>
    <submittedName>
        <fullName evidence="1">Uncharacterized protein</fullName>
    </submittedName>
</protein>
<name>A0ABR4ZSE1_9FLAO</name>